<dbReference type="Proteomes" id="UP000054498">
    <property type="component" value="Unassembled WGS sequence"/>
</dbReference>
<dbReference type="GO" id="GO:0033857">
    <property type="term" value="F:5-diphosphoinositol pentakisphosphate 1-kinase activity"/>
    <property type="evidence" value="ECO:0007669"/>
    <property type="project" value="TreeGrafter"/>
</dbReference>
<dbReference type="InterPro" id="IPR000560">
    <property type="entry name" value="His_Pase_clade-2"/>
</dbReference>
<comment type="catalytic activity">
    <reaction evidence="8">
        <text>1D-myo-inositol hexakisphosphate + ATP = 1-diphospho-1D-myo-inositol 2,3,4,5,6-pentakisphosphate + ADP</text>
        <dbReference type="Rhea" id="RHEA:37459"/>
        <dbReference type="ChEBI" id="CHEBI:30616"/>
        <dbReference type="ChEBI" id="CHEBI:58130"/>
        <dbReference type="ChEBI" id="CHEBI:74946"/>
        <dbReference type="ChEBI" id="CHEBI:456216"/>
        <dbReference type="EC" id="2.7.4.24"/>
    </reaction>
    <physiologicalReaction direction="left-to-right" evidence="8">
        <dbReference type="Rhea" id="RHEA:37460"/>
    </physiologicalReaction>
</comment>
<comment type="similarity">
    <text evidence="1 9">Belongs to the histidine acid phosphatase family. VIP1 subfamily.</text>
</comment>
<feature type="region of interest" description="Disordered" evidence="10">
    <location>
        <begin position="421"/>
        <end position="444"/>
    </location>
</feature>
<comment type="subcellular location">
    <subcellularLocation>
        <location evidence="9">Cytoplasm</location>
        <location evidence="9">Cytosol</location>
    </subcellularLocation>
</comment>
<dbReference type="InterPro" id="IPR037446">
    <property type="entry name" value="His_Pase_VIP1"/>
</dbReference>
<keyword evidence="5 9" id="KW-0418">Kinase</keyword>
<dbReference type="GO" id="GO:0005829">
    <property type="term" value="C:cytosol"/>
    <property type="evidence" value="ECO:0007669"/>
    <property type="project" value="UniProtKB-SubCell"/>
</dbReference>
<dbReference type="GO" id="GO:0005524">
    <property type="term" value="F:ATP binding"/>
    <property type="evidence" value="ECO:0007669"/>
    <property type="project" value="UniProtKB-KW"/>
</dbReference>
<dbReference type="EMBL" id="KK104947">
    <property type="protein sequence ID" value="KIY93222.1"/>
    <property type="molecule type" value="Genomic_DNA"/>
</dbReference>
<keyword evidence="4 9" id="KW-0547">Nucleotide-binding</keyword>
<evidence type="ECO:0000256" key="3">
    <source>
        <dbReference type="ARBA" id="ARBA00022679"/>
    </source>
</evidence>
<feature type="compositionally biased region" description="Low complexity" evidence="10">
    <location>
        <begin position="95"/>
        <end position="104"/>
    </location>
</feature>
<dbReference type="RefSeq" id="XP_013892242.1">
    <property type="nucleotide sequence ID" value="XM_014036788.1"/>
</dbReference>
<keyword evidence="12" id="KW-1185">Reference proteome</keyword>
<feature type="region of interest" description="Disordered" evidence="10">
    <location>
        <begin position="95"/>
        <end position="114"/>
    </location>
</feature>
<dbReference type="STRING" id="145388.A0A0D2IZF3"/>
<evidence type="ECO:0000256" key="4">
    <source>
        <dbReference type="ARBA" id="ARBA00022741"/>
    </source>
</evidence>
<protein>
    <recommendedName>
        <fullName evidence="9">Inositol hexakisphosphate and diphosphoinositol-pentakisphosphate kinase</fullName>
        <ecNumber evidence="9">2.7.4.24</ecNumber>
    </recommendedName>
</protein>
<dbReference type="EC" id="2.7.4.24" evidence="9"/>
<dbReference type="PANTHER" id="PTHR12750:SF9">
    <property type="entry name" value="INOSITOL HEXAKISPHOSPHATE AND DIPHOSPHOINOSITOL-PENTAKISPHOSPHATE KINASE"/>
    <property type="match status" value="1"/>
</dbReference>
<keyword evidence="3 9" id="KW-0808">Transferase</keyword>
<dbReference type="OrthoDB" id="1736896at2759"/>
<feature type="region of interest" description="Disordered" evidence="10">
    <location>
        <begin position="123"/>
        <end position="149"/>
    </location>
</feature>
<gene>
    <name evidence="11" type="ORF">MNEG_14741</name>
</gene>
<evidence type="ECO:0000313" key="12">
    <source>
        <dbReference type="Proteomes" id="UP000054498"/>
    </source>
</evidence>
<keyword evidence="2 9" id="KW-0963">Cytoplasm</keyword>
<evidence type="ECO:0000256" key="7">
    <source>
        <dbReference type="ARBA" id="ARBA00033696"/>
    </source>
</evidence>
<evidence type="ECO:0000256" key="5">
    <source>
        <dbReference type="ARBA" id="ARBA00022777"/>
    </source>
</evidence>
<dbReference type="KEGG" id="mng:MNEG_14741"/>
<comment type="catalytic activity">
    <reaction evidence="7">
        <text>5-diphospho-1D-myo-inositol 1,2,3,4,6-pentakisphosphate + ATP + H(+) = 1,5-bis(diphospho)-1D-myo-inositol 2,3,4,6-tetrakisphosphate + ADP</text>
        <dbReference type="Rhea" id="RHEA:10276"/>
        <dbReference type="ChEBI" id="CHEBI:15378"/>
        <dbReference type="ChEBI" id="CHEBI:30616"/>
        <dbReference type="ChEBI" id="CHEBI:58628"/>
        <dbReference type="ChEBI" id="CHEBI:77983"/>
        <dbReference type="ChEBI" id="CHEBI:456216"/>
        <dbReference type="EC" id="2.7.4.24"/>
    </reaction>
    <physiologicalReaction direction="left-to-right" evidence="7">
        <dbReference type="Rhea" id="RHEA:10277"/>
    </physiologicalReaction>
</comment>
<evidence type="ECO:0000256" key="2">
    <source>
        <dbReference type="ARBA" id="ARBA00022490"/>
    </source>
</evidence>
<reference evidence="11 12" key="1">
    <citation type="journal article" date="2013" name="BMC Genomics">
        <title>Reconstruction of the lipid metabolism for the microalga Monoraphidium neglectum from its genome sequence reveals characteristics suitable for biofuel production.</title>
        <authorList>
            <person name="Bogen C."/>
            <person name="Al-Dilaimi A."/>
            <person name="Albersmeier A."/>
            <person name="Wichmann J."/>
            <person name="Grundmann M."/>
            <person name="Rupp O."/>
            <person name="Lauersen K.J."/>
            <person name="Blifernez-Klassen O."/>
            <person name="Kalinowski J."/>
            <person name="Goesmann A."/>
            <person name="Mussgnug J.H."/>
            <person name="Kruse O."/>
        </authorList>
    </citation>
    <scope>NUCLEOTIDE SEQUENCE [LARGE SCALE GENOMIC DNA]</scope>
    <source>
        <strain evidence="11 12">SAG 48.87</strain>
    </source>
</reference>
<dbReference type="InterPro" id="IPR029033">
    <property type="entry name" value="His_PPase_superfam"/>
</dbReference>
<sequence length="444" mass="44649">MLDAFGKGASEDILSAKNALYQHLTWDPSKNVSLCPKLAPPLATPVVMSPPPSPRPGHESGCVSPQPFSSSSAAAAAAAAARRFSFSGAGPAAARASTGAGALSDSGAGRSDAGATTLLPAAASAPQQGGSYPASNGSSSPGPEPRLAGALNLARGDKDRIIDAATASGATLHQMATVAAAMLAGGGGPDAGAEARRAADARAAAVAAIRLMPERPLELLHRMVELMRILVDLLREKCLEERGEAAAAAAAAASAAPNSTAAALATAAAPAGAAGGSGNGGNGGGSASQAPEEWTLDPARPCGGERPLLMFDRWRKLLRSFYSEKKGTFDISKVPDIYDSAKYDAIHNGHLALAPLQELYAKARQLAACVVPHEYGLEAEQKLRIGSKIAAELLTKLLMDLASMQDESMATAAMERDMAAARGGAGSAGSGGGGRGGRRSVTVG</sequence>
<feature type="compositionally biased region" description="Gly residues" evidence="10">
    <location>
        <begin position="423"/>
        <end position="435"/>
    </location>
</feature>
<keyword evidence="6 9" id="KW-0067">ATP-binding</keyword>
<evidence type="ECO:0000256" key="8">
    <source>
        <dbReference type="ARBA" id="ARBA00034629"/>
    </source>
</evidence>
<feature type="compositionally biased region" description="Pro residues" evidence="10">
    <location>
        <begin position="46"/>
        <end position="55"/>
    </location>
</feature>
<organism evidence="11 12">
    <name type="scientific">Monoraphidium neglectum</name>
    <dbReference type="NCBI Taxonomy" id="145388"/>
    <lineage>
        <taxon>Eukaryota</taxon>
        <taxon>Viridiplantae</taxon>
        <taxon>Chlorophyta</taxon>
        <taxon>core chlorophytes</taxon>
        <taxon>Chlorophyceae</taxon>
        <taxon>CS clade</taxon>
        <taxon>Sphaeropleales</taxon>
        <taxon>Selenastraceae</taxon>
        <taxon>Monoraphidium</taxon>
    </lineage>
</organism>
<feature type="compositionally biased region" description="Gly residues" evidence="10">
    <location>
        <begin position="273"/>
        <end position="286"/>
    </location>
</feature>
<comment type="function">
    <text evidence="9">Bifunctional inositol kinase that acts in concert with the IP6K kinases to synthesize the diphosphate group-containing inositol pyrophosphates diphosphoinositol pentakisphosphate, PP-InsP5, and bis-diphosphoinositol tetrakisphosphate, (PP)2-InsP4. PP-InsP5 and (PP)2-InsP4, also respectively called InsP7 and InsP8, may regulate a variety of cellular processes, including apoptosis, vesicle trafficking, cytoskeletal dynamics, and exocytosis. Phosphorylates inositol hexakisphosphate (InsP6).</text>
</comment>
<accession>A0A0D2IZF3</accession>
<proteinExistence type="inferred from homology"/>
<evidence type="ECO:0000256" key="10">
    <source>
        <dbReference type="SAM" id="MobiDB-lite"/>
    </source>
</evidence>
<dbReference type="GO" id="GO:0052723">
    <property type="term" value="F:inositol hexakisphosphate 1-kinase activity"/>
    <property type="evidence" value="ECO:0007669"/>
    <property type="project" value="RHEA"/>
</dbReference>
<evidence type="ECO:0000256" key="1">
    <source>
        <dbReference type="ARBA" id="ARBA00005609"/>
    </source>
</evidence>
<evidence type="ECO:0000256" key="9">
    <source>
        <dbReference type="RuleBase" id="RU365032"/>
    </source>
</evidence>
<feature type="region of interest" description="Disordered" evidence="10">
    <location>
        <begin position="273"/>
        <end position="301"/>
    </location>
</feature>
<dbReference type="GO" id="GO:0006020">
    <property type="term" value="P:inositol metabolic process"/>
    <property type="evidence" value="ECO:0007669"/>
    <property type="project" value="TreeGrafter"/>
</dbReference>
<evidence type="ECO:0000313" key="11">
    <source>
        <dbReference type="EMBL" id="KIY93222.1"/>
    </source>
</evidence>
<name>A0A0D2IZF3_9CHLO</name>
<dbReference type="AlphaFoldDB" id="A0A0D2IZF3"/>
<evidence type="ECO:0000256" key="6">
    <source>
        <dbReference type="ARBA" id="ARBA00022840"/>
    </source>
</evidence>
<dbReference type="GeneID" id="25732333"/>
<dbReference type="Pfam" id="PF00328">
    <property type="entry name" value="His_Phos_2"/>
    <property type="match status" value="1"/>
</dbReference>
<feature type="region of interest" description="Disordered" evidence="10">
    <location>
        <begin position="46"/>
        <end position="68"/>
    </location>
</feature>
<dbReference type="PANTHER" id="PTHR12750">
    <property type="entry name" value="DIPHOSPHOINOSITOL PENTAKISPHOSPHATE KINASE"/>
    <property type="match status" value="1"/>
</dbReference>
<dbReference type="GO" id="GO:0032958">
    <property type="term" value="P:inositol phosphate biosynthetic process"/>
    <property type="evidence" value="ECO:0007669"/>
    <property type="project" value="TreeGrafter"/>
</dbReference>
<dbReference type="SUPFAM" id="SSF53254">
    <property type="entry name" value="Phosphoglycerate mutase-like"/>
    <property type="match status" value="1"/>
</dbReference>